<dbReference type="RefSeq" id="WP_093385055.1">
    <property type="nucleotide sequence ID" value="NZ_FOTW01000006.1"/>
</dbReference>
<reference evidence="3 4" key="1">
    <citation type="submission" date="2016-10" db="EMBL/GenBank/DDBJ databases">
        <authorList>
            <person name="de Groot N.N."/>
        </authorList>
    </citation>
    <scope>NUCLEOTIDE SEQUENCE [LARGE SCALE GENOMIC DNA]</scope>
    <source>
        <strain evidence="3 4">ATCC 43154</strain>
    </source>
</reference>
<organism evidence="3 4">
    <name type="scientific">Rugamonas rubra</name>
    <dbReference type="NCBI Taxonomy" id="758825"/>
    <lineage>
        <taxon>Bacteria</taxon>
        <taxon>Pseudomonadati</taxon>
        <taxon>Pseudomonadota</taxon>
        <taxon>Betaproteobacteria</taxon>
        <taxon>Burkholderiales</taxon>
        <taxon>Oxalobacteraceae</taxon>
        <taxon>Telluria group</taxon>
        <taxon>Rugamonas</taxon>
    </lineage>
</organism>
<feature type="compositionally biased region" description="Low complexity" evidence="1">
    <location>
        <begin position="29"/>
        <end position="42"/>
    </location>
</feature>
<gene>
    <name evidence="3" type="ORF">SAMN02982985_01224</name>
</gene>
<feature type="transmembrane region" description="Helical" evidence="2">
    <location>
        <begin position="149"/>
        <end position="171"/>
    </location>
</feature>
<feature type="compositionally biased region" description="Low complexity" evidence="1">
    <location>
        <begin position="54"/>
        <end position="67"/>
    </location>
</feature>
<evidence type="ECO:0000256" key="1">
    <source>
        <dbReference type="SAM" id="MobiDB-lite"/>
    </source>
</evidence>
<dbReference type="Proteomes" id="UP000199470">
    <property type="component" value="Unassembled WGS sequence"/>
</dbReference>
<feature type="compositionally biased region" description="Polar residues" evidence="1">
    <location>
        <begin position="1"/>
        <end position="11"/>
    </location>
</feature>
<keyword evidence="2" id="KW-0812">Transmembrane</keyword>
<sequence length="175" mass="17552">MQNTQQGSTEQPILLAQANTDPGFKVPGASAPASASAASSAAGKPVDITTPSPAAGTNGTSGTNANGIEVAPVQGAPATDTSARDQLIAGAVFLVLLLVFFFARNAFSNHLVRRRVAPSSADTSGWLLFCGLGFVSAAVVLAVMNASKFLSGAITGTLLLLGVAALVGAWLTGRR</sequence>
<proteinExistence type="predicted"/>
<name>A0A1I4JTT2_9BURK</name>
<evidence type="ECO:0000256" key="2">
    <source>
        <dbReference type="SAM" id="Phobius"/>
    </source>
</evidence>
<feature type="region of interest" description="Disordered" evidence="1">
    <location>
        <begin position="1"/>
        <end position="68"/>
    </location>
</feature>
<keyword evidence="2" id="KW-1133">Transmembrane helix</keyword>
<feature type="transmembrane region" description="Helical" evidence="2">
    <location>
        <begin position="124"/>
        <end position="143"/>
    </location>
</feature>
<dbReference type="OrthoDB" id="8757065at2"/>
<dbReference type="STRING" id="758825.SAMN02982985_01224"/>
<evidence type="ECO:0000313" key="3">
    <source>
        <dbReference type="EMBL" id="SFL69995.1"/>
    </source>
</evidence>
<protein>
    <submittedName>
        <fullName evidence="3">Uncharacterized protein</fullName>
    </submittedName>
</protein>
<accession>A0A1I4JTT2</accession>
<evidence type="ECO:0000313" key="4">
    <source>
        <dbReference type="Proteomes" id="UP000199470"/>
    </source>
</evidence>
<keyword evidence="2" id="KW-0472">Membrane</keyword>
<dbReference type="EMBL" id="FOTW01000006">
    <property type="protein sequence ID" value="SFL69995.1"/>
    <property type="molecule type" value="Genomic_DNA"/>
</dbReference>
<feature type="transmembrane region" description="Helical" evidence="2">
    <location>
        <begin position="87"/>
        <end position="103"/>
    </location>
</feature>
<keyword evidence="4" id="KW-1185">Reference proteome</keyword>
<dbReference type="AlphaFoldDB" id="A0A1I4JTT2"/>